<reference evidence="2 3" key="3">
    <citation type="journal article" date="2011" name="J. Bacteriol.">
        <title>Genome sequences of Mycoplasma alligatoris A21JP2T and Mycoplasma crocodyli MP145T.</title>
        <authorList>
            <person name="Brown D.R."/>
            <person name="Farmerie W.G."/>
            <person name="May M."/>
            <person name="Benders G.A."/>
            <person name="Durkin A.S."/>
            <person name="Hlavinka K."/>
            <person name="Hostetler J."/>
            <person name="Jackson J."/>
            <person name="Johnson J."/>
            <person name="Miller R.H."/>
            <person name="Paralanov V."/>
            <person name="Radune D."/>
            <person name="Szczypinski B."/>
            <person name="Glass J.I."/>
        </authorList>
    </citation>
    <scope>NUCLEOTIDE SEQUENCE [LARGE SCALE GENOMIC DNA]</scope>
    <source>
        <strain evidence="3">ATCC 51981 / MP145</strain>
    </source>
</reference>
<dbReference type="HOGENOM" id="CLU_2585884_0_0_14"/>
<accession>D5E615</accession>
<proteinExistence type="predicted"/>
<keyword evidence="3" id="KW-1185">Reference proteome</keyword>
<evidence type="ECO:0000313" key="3">
    <source>
        <dbReference type="Proteomes" id="UP000001845"/>
    </source>
</evidence>
<sequence length="80" mass="8792">MKINQLTKLNNDEMDKIEVGALISTLMSALPLIFGIINPVVGLFKTATAAKAEIKLGTTSYKWENKSNLTTNSDSIFLNF</sequence>
<dbReference type="KEGG" id="mcd:MCRO_0591"/>
<dbReference type="STRING" id="512564.MCRO_0591"/>
<evidence type="ECO:0000313" key="2">
    <source>
        <dbReference type="EMBL" id="ADE20017.1"/>
    </source>
</evidence>
<evidence type="ECO:0008006" key="4">
    <source>
        <dbReference type="Google" id="ProtNLM"/>
    </source>
</evidence>
<evidence type="ECO:0000256" key="1">
    <source>
        <dbReference type="SAM" id="Phobius"/>
    </source>
</evidence>
<dbReference type="OrthoDB" id="401258at2"/>
<reference key="2">
    <citation type="submission" date="2010-03" db="EMBL/GenBank/DDBJ databases">
        <authorList>
            <person name="Ma Z."/>
            <person name="Wang X."/>
            <person name="Liu H."/>
        </authorList>
    </citation>
    <scope>NUCLEOTIDE SEQUENCE</scope>
    <source>
        <strain>MP145</strain>
    </source>
</reference>
<keyword evidence="1" id="KW-0472">Membrane</keyword>
<name>D5E615_MYCCM</name>
<protein>
    <recommendedName>
        <fullName evidence="4">Bacteriocin</fullName>
    </recommendedName>
</protein>
<dbReference type="Proteomes" id="UP000001845">
    <property type="component" value="Chromosome"/>
</dbReference>
<dbReference type="EMBL" id="CP001991">
    <property type="protein sequence ID" value="ADE20017.1"/>
    <property type="molecule type" value="Genomic_DNA"/>
</dbReference>
<reference evidence="3" key="1">
    <citation type="submission" date="2010-03" db="EMBL/GenBank/DDBJ databases">
        <title>The complete genome of Mycoplasma crocodyli MP145.</title>
        <authorList>
            <person name="Glass J.I."/>
            <person name="Durkin A.S."/>
            <person name="Hostetler J."/>
            <person name="Jackson J."/>
            <person name="Johnson J."/>
            <person name="May M.A."/>
            <person name="Paralanov V."/>
            <person name="Radune D."/>
            <person name="Szczypinski B."/>
            <person name="Brown D.R."/>
        </authorList>
    </citation>
    <scope>NUCLEOTIDE SEQUENCE [LARGE SCALE GENOMIC DNA]</scope>
    <source>
        <strain evidence="3">ATCC 51981 / MP145</strain>
    </source>
</reference>
<keyword evidence="1" id="KW-0812">Transmembrane</keyword>
<organism evidence="2 3">
    <name type="scientific">Mycoplasma crocodyli (strain ATCC 51981 / MP145)</name>
    <dbReference type="NCBI Taxonomy" id="512564"/>
    <lineage>
        <taxon>Bacteria</taxon>
        <taxon>Bacillati</taxon>
        <taxon>Mycoplasmatota</taxon>
        <taxon>Mollicutes</taxon>
        <taxon>Mycoplasmataceae</taxon>
        <taxon>Mycoplasma</taxon>
    </lineage>
</organism>
<feature type="transmembrane region" description="Helical" evidence="1">
    <location>
        <begin position="20"/>
        <end position="44"/>
    </location>
</feature>
<dbReference type="AlphaFoldDB" id="D5E615"/>
<dbReference type="RefSeq" id="WP_013054793.1">
    <property type="nucleotide sequence ID" value="NC_014014.1"/>
</dbReference>
<gene>
    <name evidence="2" type="ordered locus">MCRO_0591</name>
</gene>
<keyword evidence="1" id="KW-1133">Transmembrane helix</keyword>